<sequence>MFDADDPGAIMNELLVVLFAPGFVLIGLVWASFRFVFDESLASIGLEPITVPYQAGEIGEGGGQLLLIILVSTALLVPYVAFYARFLRGPLRKRGLV</sequence>
<feature type="transmembrane region" description="Helical" evidence="1">
    <location>
        <begin position="65"/>
        <end position="84"/>
    </location>
</feature>
<name>A0A8U0HYD6_9EURY</name>
<dbReference type="RefSeq" id="WP_248652127.1">
    <property type="nucleotide sequence ID" value="NZ_CP096659.1"/>
</dbReference>
<keyword evidence="3" id="KW-1185">Reference proteome</keyword>
<reference evidence="2 3" key="1">
    <citation type="submission" date="2022-04" db="EMBL/GenBank/DDBJ databases">
        <title>Diverse halophilic archaea isolated from saline environments.</title>
        <authorList>
            <person name="Cui H.-L."/>
        </authorList>
    </citation>
    <scope>NUCLEOTIDE SEQUENCE [LARGE SCALE GENOMIC DNA]</scope>
    <source>
        <strain evidence="2 3">XZYJT49</strain>
    </source>
</reference>
<evidence type="ECO:0000256" key="1">
    <source>
        <dbReference type="SAM" id="Phobius"/>
    </source>
</evidence>
<gene>
    <name evidence="2" type="ORF">M0R89_08545</name>
</gene>
<proteinExistence type="predicted"/>
<dbReference type="GeneID" id="72185242"/>
<evidence type="ECO:0000313" key="3">
    <source>
        <dbReference type="Proteomes" id="UP000830729"/>
    </source>
</evidence>
<protein>
    <submittedName>
        <fullName evidence="2">Uncharacterized protein</fullName>
    </submittedName>
</protein>
<keyword evidence="1" id="KW-0812">Transmembrane</keyword>
<keyword evidence="1" id="KW-0472">Membrane</keyword>
<organism evidence="2 3">
    <name type="scientific">Halorussus limi</name>
    <dbReference type="NCBI Taxonomy" id="2938695"/>
    <lineage>
        <taxon>Archaea</taxon>
        <taxon>Methanobacteriati</taxon>
        <taxon>Methanobacteriota</taxon>
        <taxon>Stenosarchaea group</taxon>
        <taxon>Halobacteria</taxon>
        <taxon>Halobacteriales</taxon>
        <taxon>Haladaptataceae</taxon>
        <taxon>Halorussus</taxon>
    </lineage>
</organism>
<feature type="transmembrane region" description="Helical" evidence="1">
    <location>
        <begin position="12"/>
        <end position="33"/>
    </location>
</feature>
<dbReference type="EMBL" id="CP096659">
    <property type="protein sequence ID" value="UPV76090.1"/>
    <property type="molecule type" value="Genomic_DNA"/>
</dbReference>
<dbReference type="KEGG" id="halx:M0R89_08545"/>
<keyword evidence="1" id="KW-1133">Transmembrane helix</keyword>
<evidence type="ECO:0000313" key="2">
    <source>
        <dbReference type="EMBL" id="UPV76090.1"/>
    </source>
</evidence>
<accession>A0A8U0HYD6</accession>
<dbReference type="AlphaFoldDB" id="A0A8U0HYD6"/>
<dbReference type="Proteomes" id="UP000830729">
    <property type="component" value="Chromosome"/>
</dbReference>